<dbReference type="EMBL" id="BMOF01000011">
    <property type="protein sequence ID" value="GGJ96644.1"/>
    <property type="molecule type" value="Genomic_DNA"/>
</dbReference>
<sequence>MSEKPDRTNHIDPMEPIVESTPPLKPVRKPASEDTAPVRVQPSAALPTRSRDA</sequence>
<dbReference type="AlphaFoldDB" id="A0A8J3F9D2"/>
<name>A0A8J3F9D2_9BACI</name>
<dbReference type="RefSeq" id="WP_157057606.1">
    <property type="nucleotide sequence ID" value="NZ_BMOF01000011.1"/>
</dbReference>
<reference evidence="2" key="2">
    <citation type="submission" date="2020-09" db="EMBL/GenBank/DDBJ databases">
        <authorList>
            <person name="Sun Q."/>
            <person name="Ohkuma M."/>
        </authorList>
    </citation>
    <scope>NUCLEOTIDE SEQUENCE</scope>
    <source>
        <strain evidence="2">JCM 14719</strain>
    </source>
</reference>
<feature type="compositionally biased region" description="Basic and acidic residues" evidence="1">
    <location>
        <begin position="1"/>
        <end position="13"/>
    </location>
</feature>
<evidence type="ECO:0000313" key="2">
    <source>
        <dbReference type="EMBL" id="GGJ96644.1"/>
    </source>
</evidence>
<evidence type="ECO:0000256" key="1">
    <source>
        <dbReference type="SAM" id="MobiDB-lite"/>
    </source>
</evidence>
<evidence type="ECO:0000313" key="3">
    <source>
        <dbReference type="Proteomes" id="UP000637720"/>
    </source>
</evidence>
<comment type="caution">
    <text evidence="2">The sequence shown here is derived from an EMBL/GenBank/DDBJ whole genome shotgun (WGS) entry which is preliminary data.</text>
</comment>
<proteinExistence type="predicted"/>
<dbReference type="Proteomes" id="UP000637720">
    <property type="component" value="Unassembled WGS sequence"/>
</dbReference>
<accession>A0A8J3F9D2</accession>
<keyword evidence="3" id="KW-1185">Reference proteome</keyword>
<feature type="region of interest" description="Disordered" evidence="1">
    <location>
        <begin position="1"/>
        <end position="53"/>
    </location>
</feature>
<protein>
    <submittedName>
        <fullName evidence="2">Uncharacterized protein</fullName>
    </submittedName>
</protein>
<gene>
    <name evidence="2" type="ORF">GCM10007043_08060</name>
</gene>
<reference evidence="2" key="1">
    <citation type="journal article" date="2014" name="Int. J. Syst. Evol. Microbiol.">
        <title>Complete genome sequence of Corynebacterium casei LMG S-19264T (=DSM 44701T), isolated from a smear-ripened cheese.</title>
        <authorList>
            <consortium name="US DOE Joint Genome Institute (JGI-PGF)"/>
            <person name="Walter F."/>
            <person name="Albersmeier A."/>
            <person name="Kalinowski J."/>
            <person name="Ruckert C."/>
        </authorList>
    </citation>
    <scope>NUCLEOTIDE SEQUENCE</scope>
    <source>
        <strain evidence="2">JCM 14719</strain>
    </source>
</reference>
<organism evidence="2 3">
    <name type="scientific">Calditerricola satsumensis</name>
    <dbReference type="NCBI Taxonomy" id="373054"/>
    <lineage>
        <taxon>Bacteria</taxon>
        <taxon>Bacillati</taxon>
        <taxon>Bacillota</taxon>
        <taxon>Bacilli</taxon>
        <taxon>Bacillales</taxon>
        <taxon>Bacillaceae</taxon>
        <taxon>Calditerricola</taxon>
    </lineage>
</organism>